<proteinExistence type="predicted"/>
<comment type="caution">
    <text evidence="1">The sequence shown here is derived from an EMBL/GenBank/DDBJ whole genome shotgun (WGS) entry which is preliminary data.</text>
</comment>
<accession>A0A133XQV1</accession>
<dbReference type="EMBL" id="LSCR01000039">
    <property type="protein sequence ID" value="KXB33302.1"/>
    <property type="molecule type" value="Genomic_DNA"/>
</dbReference>
<keyword evidence="2" id="KW-1185">Reference proteome</keyword>
<evidence type="ECO:0000313" key="1">
    <source>
        <dbReference type="EMBL" id="KXB33302.1"/>
    </source>
</evidence>
<protein>
    <submittedName>
        <fullName evidence="1">Uncharacterized protein</fullName>
    </submittedName>
</protein>
<evidence type="ECO:0000313" key="2">
    <source>
        <dbReference type="Proteomes" id="UP000070675"/>
    </source>
</evidence>
<dbReference type="AlphaFoldDB" id="A0A133XQV1"/>
<gene>
    <name evidence="1" type="ORF">HMPREF3192_01189</name>
</gene>
<feature type="non-terminal residue" evidence="1">
    <location>
        <position position="268"/>
    </location>
</feature>
<organism evidence="1 2">
    <name type="scientific">Atopobium deltae</name>
    <dbReference type="NCBI Taxonomy" id="1393034"/>
    <lineage>
        <taxon>Bacteria</taxon>
        <taxon>Bacillati</taxon>
        <taxon>Actinomycetota</taxon>
        <taxon>Coriobacteriia</taxon>
        <taxon>Coriobacteriales</taxon>
        <taxon>Atopobiaceae</taxon>
        <taxon>Atopobium</taxon>
    </lineage>
</organism>
<sequence>MKRRTIKGIVGAVLCAVLLGVFLLFKSAYVKPAKTSTAKDFTTKGQVLAMQLSESAFGRQTYNPKNGYLVLTDASGKTRVFHSGKMGSGEPIWTATGIFYGGAESEYLTNEQGTKIIPRDISPDHEYARYQRDKGRGFIAFYALGSDPGGYQQPVLVGDSEKTKSFDVRGAYMSMGVCDDILYAVAQTKLAPNLLEQAKAVYQKHAGVTNAELAAIDNFDILVQVYPANHPKNPKVLESFPRDPRFSHPVREFQRVNDSIYLLSFLLD</sequence>
<dbReference type="STRING" id="1393034.HMPREF3192_01189"/>
<reference evidence="2" key="1">
    <citation type="submission" date="2016-01" db="EMBL/GenBank/DDBJ databases">
        <authorList>
            <person name="Mitreva M."/>
            <person name="Pepin K.H."/>
            <person name="Mihindukulasuriya K.A."/>
            <person name="Fulton R."/>
            <person name="Fronick C."/>
            <person name="O'Laughlin M."/>
            <person name="Miner T."/>
            <person name="Herter B."/>
            <person name="Rosa B.A."/>
            <person name="Cordes M."/>
            <person name="Tomlinson C."/>
            <person name="Wollam A."/>
            <person name="Palsikar V.B."/>
            <person name="Mardis E.R."/>
            <person name="Wilson R.K."/>
        </authorList>
    </citation>
    <scope>NUCLEOTIDE SEQUENCE [LARGE SCALE GENOMIC DNA]</scope>
    <source>
        <strain evidence="2">DNF00019</strain>
    </source>
</reference>
<name>A0A133XQV1_9ACTN</name>
<dbReference type="Proteomes" id="UP000070675">
    <property type="component" value="Unassembled WGS sequence"/>
</dbReference>